<reference evidence="7" key="1">
    <citation type="submission" date="2020-07" db="EMBL/GenBank/DDBJ databases">
        <authorList>
            <person name="Lin J."/>
        </authorList>
    </citation>
    <scope>NUCLEOTIDE SEQUENCE</scope>
</reference>
<dbReference type="Gene3D" id="3.40.50.720">
    <property type="entry name" value="NAD(P)-binding Rossmann-like Domain"/>
    <property type="match status" value="1"/>
</dbReference>
<feature type="compositionally biased region" description="Low complexity" evidence="5">
    <location>
        <begin position="349"/>
        <end position="371"/>
    </location>
</feature>
<dbReference type="AlphaFoldDB" id="A0A6V7Q3M3"/>
<gene>
    <name evidence="7" type="ORF">CB5_LOCUS20819</name>
</gene>
<dbReference type="InterPro" id="IPR008030">
    <property type="entry name" value="NmrA-like"/>
</dbReference>
<keyword evidence="2 4" id="KW-0863">Zinc-finger</keyword>
<evidence type="ECO:0000256" key="1">
    <source>
        <dbReference type="ARBA" id="ARBA00022723"/>
    </source>
</evidence>
<evidence type="ECO:0000256" key="2">
    <source>
        <dbReference type="ARBA" id="ARBA00022771"/>
    </source>
</evidence>
<dbReference type="InterPro" id="IPR050608">
    <property type="entry name" value="NmrA-type/Isoflavone_red_sf"/>
</dbReference>
<accession>A0A6V7Q3M3</accession>
<dbReference type="SUPFAM" id="SSF51735">
    <property type="entry name" value="NAD(P)-binding Rossmann-fold domains"/>
    <property type="match status" value="1"/>
</dbReference>
<dbReference type="PANTHER" id="PTHR43349">
    <property type="entry name" value="PINORESINOL REDUCTASE-RELATED"/>
    <property type="match status" value="1"/>
</dbReference>
<feature type="domain" description="RanBP2-type" evidence="6">
    <location>
        <begin position="610"/>
        <end position="630"/>
    </location>
</feature>
<protein>
    <recommendedName>
        <fullName evidence="6">RanBP2-type domain-containing protein</fullName>
    </recommendedName>
</protein>
<evidence type="ECO:0000313" key="7">
    <source>
        <dbReference type="EMBL" id="CAD1837608.1"/>
    </source>
</evidence>
<organism evidence="7">
    <name type="scientific">Ananas comosus var. bracteatus</name>
    <name type="common">red pineapple</name>
    <dbReference type="NCBI Taxonomy" id="296719"/>
    <lineage>
        <taxon>Eukaryota</taxon>
        <taxon>Viridiplantae</taxon>
        <taxon>Streptophyta</taxon>
        <taxon>Embryophyta</taxon>
        <taxon>Tracheophyta</taxon>
        <taxon>Spermatophyta</taxon>
        <taxon>Magnoliopsida</taxon>
        <taxon>Liliopsida</taxon>
        <taxon>Poales</taxon>
        <taxon>Bromeliaceae</taxon>
        <taxon>Bromelioideae</taxon>
        <taxon>Ananas</taxon>
    </lineage>
</organism>
<keyword evidence="1" id="KW-0479">Metal-binding</keyword>
<dbReference type="Pfam" id="PF05368">
    <property type="entry name" value="NmrA"/>
    <property type="match status" value="1"/>
</dbReference>
<dbReference type="InterPro" id="IPR001876">
    <property type="entry name" value="Znf_RanBP2"/>
</dbReference>
<evidence type="ECO:0000256" key="4">
    <source>
        <dbReference type="PROSITE-ProRule" id="PRU00322"/>
    </source>
</evidence>
<name>A0A6V7Q3M3_ANACO</name>
<evidence type="ECO:0000259" key="6">
    <source>
        <dbReference type="PROSITE" id="PS50199"/>
    </source>
</evidence>
<dbReference type="Gene3D" id="3.90.25.10">
    <property type="entry name" value="UDP-galactose 4-epimerase, domain 1"/>
    <property type="match status" value="1"/>
</dbReference>
<evidence type="ECO:0000256" key="5">
    <source>
        <dbReference type="SAM" id="MobiDB-lite"/>
    </source>
</evidence>
<proteinExistence type="predicted"/>
<sequence>MPSAPPCAAVAVAAAAADTDVSGPALIVGATGYIGRFVAEACLDSGRTTYILLRPGGGASPARAAAVDALREKGAVVIEGSVDNKELVEEKLKEHSIEVVISVMGGPNILDQLTLIDAIKSVPTIKRFLPSEFGHDIDKASPVEPGLSFYEEKRRVRRAAEAAGIPYTCICCNSIAGWPYFDNTHPSEVPPPLDRLQIYGDGTMHADAVRGLDGMSDRLAIGLANDFLRGGSDIGKFTIKAAYDLRALNKIVHFRPACNLLNMNEMASLWESKIGRALQRATLSEEDLLALATAENCIPASIVAALTHDIFINGCQTNFSIDGIKDIEISRLYPDVPSEPNPIPPLREPPFSSSSSSSSTHGFSQAPAPHLLSPPSSPQPYLFLLLHLHPPLLHLRRRRWPAAAAAAEHPWPEWERFLEKLRSKGYFNDRPGPAAAAAAEASAEMNRAKNACLKFARERFDILGSLPKHDIQAVVECGCPNLLPKVVNSAKRLRSLLKLDEGDVCSSCDLRGSCDKAYVIPKEDEGARTVDVVRILMSYAVNAAGPPEGEESIKENVQESVRKLLSEIILLSDTTIDPSLPKPILDPPSQKAPSQRISKQDDQSSGIEMKKGDWLCPSCNFLNFARNLRCWNAKKQDQGKKNGSSK</sequence>
<feature type="region of interest" description="Disordered" evidence="5">
    <location>
        <begin position="338"/>
        <end position="371"/>
    </location>
</feature>
<dbReference type="PANTHER" id="PTHR43349:SF89">
    <property type="entry name" value="LEUCANTHOCYANIDIN REDUCTASE"/>
    <property type="match status" value="1"/>
</dbReference>
<dbReference type="Gene3D" id="4.10.1060.10">
    <property type="entry name" value="Zinc finger, RanBP2-type"/>
    <property type="match status" value="1"/>
</dbReference>
<dbReference type="PROSITE" id="PS50199">
    <property type="entry name" value="ZF_RANBP2_2"/>
    <property type="match status" value="1"/>
</dbReference>
<keyword evidence="3" id="KW-0862">Zinc</keyword>
<dbReference type="EMBL" id="LR862132">
    <property type="protein sequence ID" value="CAD1837608.1"/>
    <property type="molecule type" value="Genomic_DNA"/>
</dbReference>
<evidence type="ECO:0000256" key="3">
    <source>
        <dbReference type="ARBA" id="ARBA00022833"/>
    </source>
</evidence>
<feature type="compositionally biased region" description="Pro residues" evidence="5">
    <location>
        <begin position="338"/>
        <end position="348"/>
    </location>
</feature>
<dbReference type="InterPro" id="IPR036291">
    <property type="entry name" value="NAD(P)-bd_dom_sf"/>
</dbReference>
<feature type="region of interest" description="Disordered" evidence="5">
    <location>
        <begin position="579"/>
        <end position="606"/>
    </location>
</feature>
<dbReference type="GO" id="GO:0008270">
    <property type="term" value="F:zinc ion binding"/>
    <property type="evidence" value="ECO:0007669"/>
    <property type="project" value="UniProtKB-KW"/>
</dbReference>